<name>A0A7W9PKL1_9NOCA</name>
<comment type="caution">
    <text evidence="3">The sequence shown here is derived from an EMBL/GenBank/DDBJ whole genome shotgun (WGS) entry which is preliminary data.</text>
</comment>
<sequence length="596" mass="64274">MNELSVYADSTMELVERLRVAQRMLAVAQAEKIRLETQLYRRRRCQELELRVNPAFAGQSAATEIGVLLKSSQRQADREIDLGLALEHGLPCTRRAFGDGSIDVTKAQVICTELRNVEPALIAKLEQRIAAYAQTADPARLKRTIRRWILEKDPAGRAERRKQAEQDRYVQVSACDNGTAMVEAVLPAAGGQTLYERLREMADSQCCAQDPRTRSQRRADALVALADGSGRLVCQCARRGCTGTAAAEPRKALVQVGVSAETLAGIQDNPALLAGFGAIDAELARQLARHARFQVFPATEPTTPPAPPRNAPTAVTTDTTGAAAQPTNLTAATRAATESTKVVAETASAAAEFTNMAADPTRAAAESTTVSVAANGSNIETGCLTAHAAILETEIAGRNGDVDGRGGESGELGRGEPRVTELRYRPGARLAARVRALDGVCRAPGCQTPAAATDLDHHVPFDHAVPASGGRTTEGNLSCRCRRHHRLKTLADNGATAWRIRRYPGRLEEWLTPTGESTLTEPEGMHYLFPRTAVPPTVPIDVPVPDRDAVSPIDRGVIESDLTELLRVFIPPSRRRRRDDPVAAAPRPPRDLPPPF</sequence>
<accession>A0A7W9PKL1</accession>
<dbReference type="RefSeq" id="WP_051161274.1">
    <property type="nucleotide sequence ID" value="NZ_JACHIT010000002.1"/>
</dbReference>
<gene>
    <name evidence="3" type="ORF">BJY24_006848</name>
</gene>
<dbReference type="EMBL" id="JACHIT010000002">
    <property type="protein sequence ID" value="MBB5917936.1"/>
    <property type="molecule type" value="Genomic_DNA"/>
</dbReference>
<evidence type="ECO:0000313" key="3">
    <source>
        <dbReference type="EMBL" id="MBB5917936.1"/>
    </source>
</evidence>
<dbReference type="Proteomes" id="UP000540412">
    <property type="component" value="Unassembled WGS sequence"/>
</dbReference>
<dbReference type="InterPro" id="IPR003870">
    <property type="entry name" value="DUF222"/>
</dbReference>
<keyword evidence="4" id="KW-1185">Reference proteome</keyword>
<dbReference type="Pfam" id="PF02720">
    <property type="entry name" value="DUF222"/>
    <property type="match status" value="1"/>
</dbReference>
<dbReference type="AlphaFoldDB" id="A0A7W9PKL1"/>
<evidence type="ECO:0000259" key="2">
    <source>
        <dbReference type="Pfam" id="PF02720"/>
    </source>
</evidence>
<feature type="domain" description="DUF222" evidence="2">
    <location>
        <begin position="54"/>
        <end position="313"/>
    </location>
</feature>
<feature type="region of interest" description="Disordered" evidence="1">
    <location>
        <begin position="298"/>
        <end position="324"/>
    </location>
</feature>
<feature type="region of interest" description="Disordered" evidence="1">
    <location>
        <begin position="573"/>
        <end position="596"/>
    </location>
</feature>
<evidence type="ECO:0000313" key="4">
    <source>
        <dbReference type="Proteomes" id="UP000540412"/>
    </source>
</evidence>
<dbReference type="CDD" id="cd00085">
    <property type="entry name" value="HNHc"/>
    <property type="match status" value="1"/>
</dbReference>
<evidence type="ECO:0000256" key="1">
    <source>
        <dbReference type="SAM" id="MobiDB-lite"/>
    </source>
</evidence>
<organism evidence="3 4">
    <name type="scientific">Nocardia transvalensis</name>
    <dbReference type="NCBI Taxonomy" id="37333"/>
    <lineage>
        <taxon>Bacteria</taxon>
        <taxon>Bacillati</taxon>
        <taxon>Actinomycetota</taxon>
        <taxon>Actinomycetes</taxon>
        <taxon>Mycobacteriales</taxon>
        <taxon>Nocardiaceae</taxon>
        <taxon>Nocardia</taxon>
    </lineage>
</organism>
<reference evidence="3 4" key="1">
    <citation type="submission" date="2020-08" db="EMBL/GenBank/DDBJ databases">
        <title>Sequencing the genomes of 1000 actinobacteria strains.</title>
        <authorList>
            <person name="Klenk H.-P."/>
        </authorList>
    </citation>
    <scope>NUCLEOTIDE SEQUENCE [LARGE SCALE GENOMIC DNA]</scope>
    <source>
        <strain evidence="3 4">DSM 43582</strain>
    </source>
</reference>
<protein>
    <recommendedName>
        <fullName evidence="2">DUF222 domain-containing protein</fullName>
    </recommendedName>
</protein>
<proteinExistence type="predicted"/>
<dbReference type="InterPro" id="IPR003615">
    <property type="entry name" value="HNH_nuc"/>
</dbReference>
<feature type="compositionally biased region" description="Low complexity" evidence="1">
    <location>
        <begin position="311"/>
        <end position="324"/>
    </location>
</feature>